<proteinExistence type="predicted"/>
<organism evidence="2 3">
    <name type="scientific">Volucribacter psittacicida</name>
    <dbReference type="NCBI Taxonomy" id="203482"/>
    <lineage>
        <taxon>Bacteria</taxon>
        <taxon>Pseudomonadati</taxon>
        <taxon>Pseudomonadota</taxon>
        <taxon>Gammaproteobacteria</taxon>
        <taxon>Pasteurellales</taxon>
        <taxon>Pasteurellaceae</taxon>
        <taxon>Volucribacter</taxon>
    </lineage>
</organism>
<dbReference type="InterPro" id="IPR021707">
    <property type="entry name" value="DUF3290"/>
</dbReference>
<sequence>MNFYTYLYLQSQTYFQGYIKYLAIFIALIIMLVANFLYLRHRMETKYRDLSIIFLLIVIFLLGVQYNYYSLNISYATDSSRMIAFLDSVIHNQQIDNQDIMVNSRTPSNGMILSIKDNYYEVHFNNDFSAYSLAPINLVNPHITIIQPTTGH</sequence>
<dbReference type="AlphaFoldDB" id="A0A4R1FYR8"/>
<evidence type="ECO:0000313" key="2">
    <source>
        <dbReference type="EMBL" id="TCJ98939.1"/>
    </source>
</evidence>
<feature type="transmembrane region" description="Helical" evidence="1">
    <location>
        <begin position="50"/>
        <end position="69"/>
    </location>
</feature>
<dbReference type="Proteomes" id="UP000294702">
    <property type="component" value="Unassembled WGS sequence"/>
</dbReference>
<evidence type="ECO:0000313" key="3">
    <source>
        <dbReference type="Proteomes" id="UP000294702"/>
    </source>
</evidence>
<dbReference type="OrthoDB" id="3191971at2"/>
<keyword evidence="1" id="KW-0472">Membrane</keyword>
<name>A0A4R1FYR8_9PAST</name>
<keyword evidence="1" id="KW-0812">Transmembrane</keyword>
<dbReference type="RefSeq" id="WP_132690760.1">
    <property type="nucleotide sequence ID" value="NZ_SMFT01000002.1"/>
</dbReference>
<dbReference type="Pfam" id="PF11694">
    <property type="entry name" value="DUF3290"/>
    <property type="match status" value="1"/>
</dbReference>
<keyword evidence="3" id="KW-1185">Reference proteome</keyword>
<comment type="caution">
    <text evidence="2">The sequence shown here is derived from an EMBL/GenBank/DDBJ whole genome shotgun (WGS) entry which is preliminary data.</text>
</comment>
<dbReference type="EMBL" id="SMFT01000002">
    <property type="protein sequence ID" value="TCJ98939.1"/>
    <property type="molecule type" value="Genomic_DNA"/>
</dbReference>
<accession>A0A4R1FYR8</accession>
<dbReference type="InterPro" id="IPR036197">
    <property type="entry name" value="NarG-like_sf"/>
</dbReference>
<protein>
    <submittedName>
        <fullName evidence="2">Uncharacterized protein DUF3290</fullName>
    </submittedName>
</protein>
<feature type="transmembrane region" description="Helical" evidence="1">
    <location>
        <begin position="18"/>
        <end position="38"/>
    </location>
</feature>
<dbReference type="SUPFAM" id="SSF103501">
    <property type="entry name" value="Respiratory nitrate reductase 1 gamma chain"/>
    <property type="match status" value="1"/>
</dbReference>
<gene>
    <name evidence="2" type="ORF">EV694_1372</name>
</gene>
<reference evidence="2 3" key="1">
    <citation type="submission" date="2019-03" db="EMBL/GenBank/DDBJ databases">
        <title>Genomic Encyclopedia of Type Strains, Phase IV (KMG-IV): sequencing the most valuable type-strain genomes for metagenomic binning, comparative biology and taxonomic classification.</title>
        <authorList>
            <person name="Goeker M."/>
        </authorList>
    </citation>
    <scope>NUCLEOTIDE SEQUENCE [LARGE SCALE GENOMIC DNA]</scope>
    <source>
        <strain evidence="2 3">DSM 15534</strain>
    </source>
</reference>
<evidence type="ECO:0000256" key="1">
    <source>
        <dbReference type="SAM" id="Phobius"/>
    </source>
</evidence>
<keyword evidence="1" id="KW-1133">Transmembrane helix</keyword>